<gene>
    <name evidence="8" type="ORF">SEMRO_1043_G234750.1</name>
</gene>
<evidence type="ECO:0000256" key="5">
    <source>
        <dbReference type="ARBA" id="ARBA00023136"/>
    </source>
</evidence>
<keyword evidence="3 6" id="KW-0812">Transmembrane</keyword>
<evidence type="ECO:0000256" key="2">
    <source>
        <dbReference type="ARBA" id="ARBA00009596"/>
    </source>
</evidence>
<keyword evidence="4 6" id="KW-1133">Transmembrane helix</keyword>
<reference evidence="8" key="1">
    <citation type="submission" date="2020-06" db="EMBL/GenBank/DDBJ databases">
        <authorList>
            <consortium name="Plant Systems Biology data submission"/>
        </authorList>
    </citation>
    <scope>NUCLEOTIDE SEQUENCE</scope>
    <source>
        <strain evidence="8">D6</strain>
    </source>
</reference>
<evidence type="ECO:0000313" key="8">
    <source>
        <dbReference type="EMBL" id="CAB9519748.1"/>
    </source>
</evidence>
<organism evidence="8 9">
    <name type="scientific">Seminavis robusta</name>
    <dbReference type="NCBI Taxonomy" id="568900"/>
    <lineage>
        <taxon>Eukaryota</taxon>
        <taxon>Sar</taxon>
        <taxon>Stramenopiles</taxon>
        <taxon>Ochrophyta</taxon>
        <taxon>Bacillariophyta</taxon>
        <taxon>Bacillariophyceae</taxon>
        <taxon>Bacillariophycidae</taxon>
        <taxon>Naviculales</taxon>
        <taxon>Naviculaceae</taxon>
        <taxon>Seminavis</taxon>
    </lineage>
</organism>
<proteinExistence type="inferred from homology"/>
<sequence>MRRGMMRPSLMVVSIALLLLLHQSGTARAFVRDQVPQIPRLHHASIRVSSTSSTSRRLSSTGTALKKSMWSEDSDLEGSDKLKACVPYFLPLLDGDHFGKFLFDRIPPVGLLHDIFLGGLVNLWDIFPFTGLVFFIALTLGTRQNTDMARNVRFSAQQAALINVSLIAPELIAGSFEGEDIPRALAEPCSNFTYYYILSLVGYCVFCNLKGKKPDQIPFISEWSELLVGPF</sequence>
<dbReference type="Pfam" id="PF16166">
    <property type="entry name" value="TIC20"/>
    <property type="match status" value="1"/>
</dbReference>
<evidence type="ECO:0000313" key="9">
    <source>
        <dbReference type="Proteomes" id="UP001153069"/>
    </source>
</evidence>
<name>A0A9N8HR43_9STRA</name>
<dbReference type="AlphaFoldDB" id="A0A9N8HR43"/>
<dbReference type="PANTHER" id="PTHR33510">
    <property type="entry name" value="PROTEIN TIC 20-II, CHLOROPLASTIC"/>
    <property type="match status" value="1"/>
</dbReference>
<feature type="transmembrane region" description="Helical" evidence="6">
    <location>
        <begin position="152"/>
        <end position="172"/>
    </location>
</feature>
<evidence type="ECO:0000256" key="1">
    <source>
        <dbReference type="ARBA" id="ARBA00004508"/>
    </source>
</evidence>
<feature type="signal peptide" evidence="7">
    <location>
        <begin position="1"/>
        <end position="29"/>
    </location>
</feature>
<evidence type="ECO:0000256" key="3">
    <source>
        <dbReference type="ARBA" id="ARBA00022692"/>
    </source>
</evidence>
<feature type="transmembrane region" description="Helical" evidence="6">
    <location>
        <begin position="115"/>
        <end position="140"/>
    </location>
</feature>
<feature type="transmembrane region" description="Helical" evidence="6">
    <location>
        <begin position="192"/>
        <end position="209"/>
    </location>
</feature>
<dbReference type="Proteomes" id="UP001153069">
    <property type="component" value="Unassembled WGS sequence"/>
</dbReference>
<dbReference type="PANTHER" id="PTHR33510:SF5">
    <property type="entry name" value="PROTEIN TIC 20-II, CHLOROPLASTIC"/>
    <property type="match status" value="1"/>
</dbReference>
<keyword evidence="5 6" id="KW-0472">Membrane</keyword>
<dbReference type="EMBL" id="CAICTM010001041">
    <property type="protein sequence ID" value="CAB9519748.1"/>
    <property type="molecule type" value="Genomic_DNA"/>
</dbReference>
<keyword evidence="7" id="KW-0732">Signal</keyword>
<keyword evidence="9" id="KW-1185">Reference proteome</keyword>
<dbReference type="InterPro" id="IPR005691">
    <property type="entry name" value="Tic20"/>
</dbReference>
<dbReference type="GO" id="GO:0031969">
    <property type="term" value="C:chloroplast membrane"/>
    <property type="evidence" value="ECO:0007669"/>
    <property type="project" value="UniProtKB-SubCell"/>
</dbReference>
<dbReference type="OrthoDB" id="414558at2759"/>
<comment type="caution">
    <text evidence="8">The sequence shown here is derived from an EMBL/GenBank/DDBJ whole genome shotgun (WGS) entry which is preliminary data.</text>
</comment>
<comment type="subcellular location">
    <subcellularLocation>
        <location evidence="1">Plastid</location>
        <location evidence="1">Chloroplast membrane</location>
        <topology evidence="1">Multi-pass membrane protein</topology>
    </subcellularLocation>
</comment>
<evidence type="ECO:0000256" key="7">
    <source>
        <dbReference type="SAM" id="SignalP"/>
    </source>
</evidence>
<protein>
    <submittedName>
        <fullName evidence="8">Inherit from NOG: protein transport</fullName>
    </submittedName>
</protein>
<evidence type="ECO:0000256" key="6">
    <source>
        <dbReference type="SAM" id="Phobius"/>
    </source>
</evidence>
<accession>A0A9N8HR43</accession>
<evidence type="ECO:0000256" key="4">
    <source>
        <dbReference type="ARBA" id="ARBA00022989"/>
    </source>
</evidence>
<comment type="similarity">
    <text evidence="2">Belongs to the Tic20 family.</text>
</comment>
<feature type="chain" id="PRO_5040315092" evidence="7">
    <location>
        <begin position="30"/>
        <end position="231"/>
    </location>
</feature>